<evidence type="ECO:0000256" key="1">
    <source>
        <dbReference type="SAM" id="MobiDB-lite"/>
    </source>
</evidence>
<feature type="compositionally biased region" description="Gly residues" evidence="1">
    <location>
        <begin position="1"/>
        <end position="11"/>
    </location>
</feature>
<evidence type="ECO:0000313" key="2">
    <source>
        <dbReference type="EMBL" id="CAA9398325.1"/>
    </source>
</evidence>
<gene>
    <name evidence="2" type="ORF">AVDCRST_MAG01-01-884</name>
</gene>
<name>A0A6J4NXR2_9ACTN</name>
<feature type="region of interest" description="Disordered" evidence="1">
    <location>
        <begin position="1"/>
        <end position="29"/>
    </location>
</feature>
<proteinExistence type="predicted"/>
<dbReference type="AlphaFoldDB" id="A0A6J4NXR2"/>
<sequence length="80" mass="8976">MVQPQDGGGVEGVKAPSTDEEALGMLSGHPDSGRFVERYVVLREEGLRVEQALVFVGHHLRMFDLRRLDLGRTPELQRFS</sequence>
<reference evidence="2" key="1">
    <citation type="submission" date="2020-02" db="EMBL/GenBank/DDBJ databases">
        <authorList>
            <person name="Meier V. D."/>
        </authorList>
    </citation>
    <scope>NUCLEOTIDE SEQUENCE</scope>
    <source>
        <strain evidence="2">AVDCRST_MAG01</strain>
    </source>
</reference>
<accession>A0A6J4NXR2</accession>
<organism evidence="2">
    <name type="scientific">uncultured Rubrobacteraceae bacterium</name>
    <dbReference type="NCBI Taxonomy" id="349277"/>
    <lineage>
        <taxon>Bacteria</taxon>
        <taxon>Bacillati</taxon>
        <taxon>Actinomycetota</taxon>
        <taxon>Rubrobacteria</taxon>
        <taxon>Rubrobacterales</taxon>
        <taxon>Rubrobacteraceae</taxon>
        <taxon>environmental samples</taxon>
    </lineage>
</organism>
<dbReference type="EMBL" id="CADCUW010000134">
    <property type="protein sequence ID" value="CAA9398325.1"/>
    <property type="molecule type" value="Genomic_DNA"/>
</dbReference>
<protein>
    <submittedName>
        <fullName evidence="2">Uncharacterized protein</fullName>
    </submittedName>
</protein>